<dbReference type="InterPro" id="IPR006597">
    <property type="entry name" value="Sel1-like"/>
</dbReference>
<reference evidence="1" key="1">
    <citation type="journal article" date="2020" name="Fungal Divers.">
        <title>Resolving the Mortierellaceae phylogeny through synthesis of multi-gene phylogenetics and phylogenomics.</title>
        <authorList>
            <person name="Vandepol N."/>
            <person name="Liber J."/>
            <person name="Desiro A."/>
            <person name="Na H."/>
            <person name="Kennedy M."/>
            <person name="Barry K."/>
            <person name="Grigoriev I.V."/>
            <person name="Miller A.N."/>
            <person name="O'Donnell K."/>
            <person name="Stajich J.E."/>
            <person name="Bonito G."/>
        </authorList>
    </citation>
    <scope>NUCLEOTIDE SEQUENCE</scope>
    <source>
        <strain evidence="1">BC1065</strain>
    </source>
</reference>
<organism evidence="1 2">
    <name type="scientific">Actinomortierella ambigua</name>
    <dbReference type="NCBI Taxonomy" id="1343610"/>
    <lineage>
        <taxon>Eukaryota</taxon>
        <taxon>Fungi</taxon>
        <taxon>Fungi incertae sedis</taxon>
        <taxon>Mucoromycota</taxon>
        <taxon>Mortierellomycotina</taxon>
        <taxon>Mortierellomycetes</taxon>
        <taxon>Mortierellales</taxon>
        <taxon>Mortierellaceae</taxon>
        <taxon>Actinomortierella</taxon>
    </lineage>
</organism>
<dbReference type="SMART" id="SM00671">
    <property type="entry name" value="SEL1"/>
    <property type="match status" value="1"/>
</dbReference>
<dbReference type="Proteomes" id="UP000807716">
    <property type="component" value="Unassembled WGS sequence"/>
</dbReference>
<sequence length="89" mass="9480">QEVNQSDVETAKSYIKAAGQGDADAQSGLGVMYEQGRGVDQSNVETIRWYTKARNLQPLSDTGQVSDAMNTTSSLAHPWKGLALAVGPL</sequence>
<keyword evidence="2" id="KW-1185">Reference proteome</keyword>
<dbReference type="AlphaFoldDB" id="A0A9P6Q1L4"/>
<evidence type="ECO:0000313" key="1">
    <source>
        <dbReference type="EMBL" id="KAG0257797.1"/>
    </source>
</evidence>
<gene>
    <name evidence="1" type="ORF">DFQ27_004938</name>
</gene>
<feature type="non-terminal residue" evidence="1">
    <location>
        <position position="89"/>
    </location>
</feature>
<protein>
    <recommendedName>
        <fullName evidence="3">Sel1 repeat family protein</fullName>
    </recommendedName>
</protein>
<dbReference type="OrthoDB" id="2384430at2759"/>
<dbReference type="SUPFAM" id="SSF81901">
    <property type="entry name" value="HCP-like"/>
    <property type="match status" value="1"/>
</dbReference>
<dbReference type="Gene3D" id="1.25.40.10">
    <property type="entry name" value="Tetratricopeptide repeat domain"/>
    <property type="match status" value="1"/>
</dbReference>
<evidence type="ECO:0008006" key="3">
    <source>
        <dbReference type="Google" id="ProtNLM"/>
    </source>
</evidence>
<dbReference type="EMBL" id="JAAAJB010000347">
    <property type="protein sequence ID" value="KAG0257797.1"/>
    <property type="molecule type" value="Genomic_DNA"/>
</dbReference>
<name>A0A9P6Q1L4_9FUNG</name>
<dbReference type="InterPro" id="IPR011990">
    <property type="entry name" value="TPR-like_helical_dom_sf"/>
</dbReference>
<evidence type="ECO:0000313" key="2">
    <source>
        <dbReference type="Proteomes" id="UP000807716"/>
    </source>
</evidence>
<proteinExistence type="predicted"/>
<comment type="caution">
    <text evidence="1">The sequence shown here is derived from an EMBL/GenBank/DDBJ whole genome shotgun (WGS) entry which is preliminary data.</text>
</comment>
<accession>A0A9P6Q1L4</accession>